<accession>A0A1H0AEQ2</accession>
<dbReference type="InterPro" id="IPR018060">
    <property type="entry name" value="HTH_AraC"/>
</dbReference>
<dbReference type="InterPro" id="IPR052158">
    <property type="entry name" value="INH-QAR"/>
</dbReference>
<keyword evidence="6" id="KW-1185">Reference proteome</keyword>
<dbReference type="InterPro" id="IPR009057">
    <property type="entry name" value="Homeodomain-like_sf"/>
</dbReference>
<sequence length="357" mass="39679">MLFRPIRTPAHDCLTGCRVPRSSPLAETWCILLFIMQLTPPDTAPERIGFLLLPRFAMVAFFSAIEPLRIANRIGGKTLFEWDLISRDGEPVVASNGMTLAASCSLQQAPWVPSLAVCASFEPQSSIDDELIGWLQARAADDCVLGGMDTGCYALAAAGLLDDQTVTLHWECLPDFRARFPRVDAVESVYEITAEGFSCAGGSAAIDMSLDLIRRRHGDDLAAQVRDQLVHEQGRLPASRQRDPVVPQEPLLQRAIALMEANLEWPLGIRELADELGISWRRLDRLFARHLNTSPQQTYLARRLDHAHWLLRKTPHSVMQIALACGFASASSFSRAFRRRHGLTPSQLRLQALSNYA</sequence>
<dbReference type="CDD" id="cd03136">
    <property type="entry name" value="GATase1_AraC_ArgR_like"/>
    <property type="match status" value="1"/>
</dbReference>
<evidence type="ECO:0000256" key="3">
    <source>
        <dbReference type="ARBA" id="ARBA00023163"/>
    </source>
</evidence>
<keyword evidence="1" id="KW-0805">Transcription regulation</keyword>
<dbReference type="Proteomes" id="UP000199677">
    <property type="component" value="Unassembled WGS sequence"/>
</dbReference>
<protein>
    <submittedName>
        <fullName evidence="5">Transcriptional regulator, AraC family with amidase-like domain</fullName>
    </submittedName>
</protein>
<dbReference type="SUPFAM" id="SSF46689">
    <property type="entry name" value="Homeodomain-like"/>
    <property type="match status" value="2"/>
</dbReference>
<dbReference type="GO" id="GO:0043565">
    <property type="term" value="F:sequence-specific DNA binding"/>
    <property type="evidence" value="ECO:0007669"/>
    <property type="project" value="InterPro"/>
</dbReference>
<dbReference type="Gene3D" id="1.10.10.60">
    <property type="entry name" value="Homeodomain-like"/>
    <property type="match status" value="1"/>
</dbReference>
<keyword evidence="2" id="KW-0238">DNA-binding</keyword>
<evidence type="ECO:0000259" key="4">
    <source>
        <dbReference type="PROSITE" id="PS01124"/>
    </source>
</evidence>
<dbReference type="Gene3D" id="3.40.50.880">
    <property type="match status" value="1"/>
</dbReference>
<dbReference type="STRING" id="416873.SAMN04487951_10473"/>
<dbReference type="InterPro" id="IPR029062">
    <property type="entry name" value="Class_I_gatase-like"/>
</dbReference>
<dbReference type="PROSITE" id="PS01124">
    <property type="entry name" value="HTH_ARAC_FAMILY_2"/>
    <property type="match status" value="1"/>
</dbReference>
<dbReference type="PANTHER" id="PTHR43130:SF3">
    <property type="entry name" value="HTH-TYPE TRANSCRIPTIONAL REGULATOR RV1931C"/>
    <property type="match status" value="1"/>
</dbReference>
<gene>
    <name evidence="5" type="ORF">SAMN04487951_10473</name>
</gene>
<dbReference type="PRINTS" id="PR00032">
    <property type="entry name" value="HTHARAC"/>
</dbReference>
<dbReference type="PANTHER" id="PTHR43130">
    <property type="entry name" value="ARAC-FAMILY TRANSCRIPTIONAL REGULATOR"/>
    <property type="match status" value="1"/>
</dbReference>
<organism evidence="5 6">
    <name type="scientific">Vreelandella arcis</name>
    <dbReference type="NCBI Taxonomy" id="416873"/>
    <lineage>
        <taxon>Bacteria</taxon>
        <taxon>Pseudomonadati</taxon>
        <taxon>Pseudomonadota</taxon>
        <taxon>Gammaproteobacteria</taxon>
        <taxon>Oceanospirillales</taxon>
        <taxon>Halomonadaceae</taxon>
        <taxon>Vreelandella</taxon>
    </lineage>
</organism>
<dbReference type="InterPro" id="IPR020449">
    <property type="entry name" value="Tscrpt_reg_AraC-type_HTH"/>
</dbReference>
<name>A0A1H0AEQ2_9GAMM</name>
<evidence type="ECO:0000256" key="1">
    <source>
        <dbReference type="ARBA" id="ARBA00023015"/>
    </source>
</evidence>
<dbReference type="SUPFAM" id="SSF52317">
    <property type="entry name" value="Class I glutamine amidotransferase-like"/>
    <property type="match status" value="1"/>
</dbReference>
<dbReference type="PROSITE" id="PS00041">
    <property type="entry name" value="HTH_ARAC_FAMILY_1"/>
    <property type="match status" value="1"/>
</dbReference>
<dbReference type="AlphaFoldDB" id="A0A1H0AEQ2"/>
<dbReference type="SMART" id="SM00342">
    <property type="entry name" value="HTH_ARAC"/>
    <property type="match status" value="1"/>
</dbReference>
<dbReference type="EMBL" id="FNII01000004">
    <property type="protein sequence ID" value="SDN31804.1"/>
    <property type="molecule type" value="Genomic_DNA"/>
</dbReference>
<proteinExistence type="predicted"/>
<evidence type="ECO:0000256" key="2">
    <source>
        <dbReference type="ARBA" id="ARBA00023125"/>
    </source>
</evidence>
<dbReference type="Pfam" id="PF12833">
    <property type="entry name" value="HTH_18"/>
    <property type="match status" value="1"/>
</dbReference>
<evidence type="ECO:0000313" key="5">
    <source>
        <dbReference type="EMBL" id="SDN31804.1"/>
    </source>
</evidence>
<feature type="domain" description="HTH araC/xylS-type" evidence="4">
    <location>
        <begin position="253"/>
        <end position="351"/>
    </location>
</feature>
<reference evidence="6" key="1">
    <citation type="submission" date="2016-10" db="EMBL/GenBank/DDBJ databases">
        <authorList>
            <person name="Varghese N."/>
            <person name="Submissions S."/>
        </authorList>
    </citation>
    <scope>NUCLEOTIDE SEQUENCE [LARGE SCALE GENOMIC DNA]</scope>
    <source>
        <strain evidence="6">CGMCC 1.6494</strain>
    </source>
</reference>
<keyword evidence="3" id="KW-0804">Transcription</keyword>
<dbReference type="InterPro" id="IPR018062">
    <property type="entry name" value="HTH_AraC-typ_CS"/>
</dbReference>
<evidence type="ECO:0000313" key="6">
    <source>
        <dbReference type="Proteomes" id="UP000199677"/>
    </source>
</evidence>
<dbReference type="GO" id="GO:0003700">
    <property type="term" value="F:DNA-binding transcription factor activity"/>
    <property type="evidence" value="ECO:0007669"/>
    <property type="project" value="InterPro"/>
</dbReference>